<evidence type="ECO:0000259" key="8">
    <source>
        <dbReference type="PROSITE" id="PS50011"/>
    </source>
</evidence>
<dbReference type="PANTHER" id="PTHR22974:SF21">
    <property type="entry name" value="DUAL SPECIFICITY PROTEIN KINASE TTK"/>
    <property type="match status" value="1"/>
</dbReference>
<accession>A0A5N6RH67</accession>
<keyword evidence="1" id="KW-0723">Serine/threonine-protein kinase</keyword>
<dbReference type="Proteomes" id="UP000327013">
    <property type="component" value="Chromosome 6"/>
</dbReference>
<dbReference type="GO" id="GO:0034501">
    <property type="term" value="P:protein localization to kinetochore"/>
    <property type="evidence" value="ECO:0007669"/>
    <property type="project" value="TreeGrafter"/>
</dbReference>
<dbReference type="GO" id="GO:0007094">
    <property type="term" value="P:mitotic spindle assembly checkpoint signaling"/>
    <property type="evidence" value="ECO:0007669"/>
    <property type="project" value="TreeGrafter"/>
</dbReference>
<feature type="domain" description="Protein kinase" evidence="8">
    <location>
        <begin position="456"/>
        <end position="749"/>
    </location>
</feature>
<reference evidence="9 10" key="1">
    <citation type="submission" date="2019-06" db="EMBL/GenBank/DDBJ databases">
        <title>A chromosomal-level reference genome of Carpinus fangiana (Coryloideae, Betulaceae).</title>
        <authorList>
            <person name="Yang X."/>
            <person name="Wang Z."/>
            <person name="Zhang L."/>
            <person name="Hao G."/>
            <person name="Liu J."/>
            <person name="Yang Y."/>
        </authorList>
    </citation>
    <scope>NUCLEOTIDE SEQUENCE [LARGE SCALE GENOMIC DNA]</scope>
    <source>
        <strain evidence="9">Cfa_2016G</strain>
        <tissue evidence="9">Leaf</tissue>
    </source>
</reference>
<keyword evidence="4" id="KW-0418">Kinase</keyword>
<feature type="region of interest" description="Disordered" evidence="7">
    <location>
        <begin position="361"/>
        <end position="441"/>
    </location>
</feature>
<dbReference type="PROSITE" id="PS00107">
    <property type="entry name" value="PROTEIN_KINASE_ATP"/>
    <property type="match status" value="1"/>
</dbReference>
<dbReference type="InterPro" id="IPR017441">
    <property type="entry name" value="Protein_kinase_ATP_BS"/>
</dbReference>
<feature type="binding site" evidence="6">
    <location>
        <position position="484"/>
    </location>
    <ligand>
        <name>ATP</name>
        <dbReference type="ChEBI" id="CHEBI:30616"/>
    </ligand>
</feature>
<dbReference type="Pfam" id="PF00069">
    <property type="entry name" value="Pkinase"/>
    <property type="match status" value="1"/>
</dbReference>
<dbReference type="PROSITE" id="PS00108">
    <property type="entry name" value="PROTEIN_KINASE_ST"/>
    <property type="match status" value="1"/>
</dbReference>
<organism evidence="9 10">
    <name type="scientific">Carpinus fangiana</name>
    <dbReference type="NCBI Taxonomy" id="176857"/>
    <lineage>
        <taxon>Eukaryota</taxon>
        <taxon>Viridiplantae</taxon>
        <taxon>Streptophyta</taxon>
        <taxon>Embryophyta</taxon>
        <taxon>Tracheophyta</taxon>
        <taxon>Spermatophyta</taxon>
        <taxon>Magnoliopsida</taxon>
        <taxon>eudicotyledons</taxon>
        <taxon>Gunneridae</taxon>
        <taxon>Pentapetalae</taxon>
        <taxon>rosids</taxon>
        <taxon>fabids</taxon>
        <taxon>Fagales</taxon>
        <taxon>Betulaceae</taxon>
        <taxon>Carpinus</taxon>
    </lineage>
</organism>
<evidence type="ECO:0000313" key="10">
    <source>
        <dbReference type="Proteomes" id="UP000327013"/>
    </source>
</evidence>
<evidence type="ECO:0000313" key="9">
    <source>
        <dbReference type="EMBL" id="KAE8077408.1"/>
    </source>
</evidence>
<name>A0A5N6RH67_9ROSI</name>
<dbReference type="GO" id="GO:0004712">
    <property type="term" value="F:protein serine/threonine/tyrosine kinase activity"/>
    <property type="evidence" value="ECO:0007669"/>
    <property type="project" value="TreeGrafter"/>
</dbReference>
<gene>
    <name evidence="9" type="ORF">FH972_015975</name>
</gene>
<feature type="compositionally biased region" description="Basic and acidic residues" evidence="7">
    <location>
        <begin position="361"/>
        <end position="389"/>
    </location>
</feature>
<dbReference type="GO" id="GO:0033316">
    <property type="term" value="P:meiotic spindle assembly checkpoint signaling"/>
    <property type="evidence" value="ECO:0007669"/>
    <property type="project" value="TreeGrafter"/>
</dbReference>
<evidence type="ECO:0000256" key="7">
    <source>
        <dbReference type="SAM" id="MobiDB-lite"/>
    </source>
</evidence>
<dbReference type="SUPFAM" id="SSF56112">
    <property type="entry name" value="Protein kinase-like (PK-like)"/>
    <property type="match status" value="1"/>
</dbReference>
<feature type="compositionally biased region" description="Basic and acidic residues" evidence="7">
    <location>
        <begin position="416"/>
        <end position="430"/>
    </location>
</feature>
<dbReference type="PROSITE" id="PS50011">
    <property type="entry name" value="PROTEIN_KINASE_DOM"/>
    <property type="match status" value="1"/>
</dbReference>
<dbReference type="FunFam" id="3.30.200.20:FF:000131">
    <property type="entry name" value="Dual specificity protein kinase TTK"/>
    <property type="match status" value="1"/>
</dbReference>
<dbReference type="FunFam" id="1.10.510.10:FF:000224">
    <property type="entry name" value="serine/threonine-protein kinase mph1 isoform X1"/>
    <property type="match status" value="1"/>
</dbReference>
<dbReference type="InterPro" id="IPR000719">
    <property type="entry name" value="Prot_kinase_dom"/>
</dbReference>
<dbReference type="EMBL" id="CM017326">
    <property type="protein sequence ID" value="KAE8077408.1"/>
    <property type="molecule type" value="Genomic_DNA"/>
</dbReference>
<keyword evidence="5 6" id="KW-0067">ATP-binding</keyword>
<evidence type="ECO:0000256" key="3">
    <source>
        <dbReference type="ARBA" id="ARBA00022741"/>
    </source>
</evidence>
<dbReference type="InterPro" id="IPR027084">
    <property type="entry name" value="Mps1_cat"/>
</dbReference>
<dbReference type="PANTHER" id="PTHR22974">
    <property type="entry name" value="MIXED LINEAGE PROTEIN KINASE"/>
    <property type="match status" value="1"/>
</dbReference>
<feature type="compositionally biased region" description="Polar residues" evidence="7">
    <location>
        <begin position="400"/>
        <end position="415"/>
    </location>
</feature>
<dbReference type="AlphaFoldDB" id="A0A5N6RH67"/>
<keyword evidence="2" id="KW-0808">Transferase</keyword>
<dbReference type="OrthoDB" id="20524at2759"/>
<dbReference type="Gene3D" id="1.10.510.10">
    <property type="entry name" value="Transferase(Phosphotransferase) domain 1"/>
    <property type="match status" value="1"/>
</dbReference>
<evidence type="ECO:0000256" key="2">
    <source>
        <dbReference type="ARBA" id="ARBA00022679"/>
    </source>
</evidence>
<dbReference type="SMART" id="SM00220">
    <property type="entry name" value="S_TKc"/>
    <property type="match status" value="1"/>
</dbReference>
<dbReference type="GO" id="GO:0005524">
    <property type="term" value="F:ATP binding"/>
    <property type="evidence" value="ECO:0007669"/>
    <property type="project" value="UniProtKB-UniRule"/>
</dbReference>
<sequence>MDGEANLPVRPASERILIRPNTVKPQDTTTSSSSSSSPDFLRNVQAAFKRHRPLGLSLSLSQGPAQSNILRPRRMLVPQREVSRSSDSSVGPLVDAKKSQDVVSLRQGHMAKDSIVATKNAATVLGETQDDASITPPSISGTITKTFDESFNRFDVQRDQPQFVTGHKEDKVMPLLGGESQNTDGHKKVQLSIGSNASHEMEWIASNQAEASTVVNHDLKHQSFHNTDSERSGAGITSLLAKRTTVVQDQLHQLRNFLSQPATQSSVVGPSCATTTSVHSTSAPMLNLTTCSSHLHRDSSSHVAVEPLVDININSQCKGQGNAVQLSNPSPKDVGEMLIDQKAIAGKASNSAIDTHVEVKQYDLSKEQQGRVTKESDIPENPSLHDSKSTKGKGYAGGVTNVQSQGPLSKNSSSDVKLETSKSEKQERVASGKGASAPRKRNYDPDLFFKVKGKLYQRLGKIGSGGSSEVHKVISSDCAIYALKKIKLKGRDYATAYGFCQEIEYLKKLKGKNNIIQLIDFEVTDEALLRQVMNGSMSNKDGRVKDDGYIYMVLEYGEIDLAHMLSQKWKEMDGSNQTIDENWLRFYWQQILYAVSTIHEERIVHSDLKPANFLLVKGSLKLIDFGIAKAIMSDTTNIQRDSQVGTLSYMSPEAFMCNENDANGNIIKCGRSSDIWSLGCILYQMVYGRTPFAEYKTFWAKFKVITDPNHEITYEPVPNPWLLDLMKKCLAWDRNERWRIPQLLQHPFLVPPVLPQLSSSQYQSCKLLQLIAETCAGDREASTLCCQLEQLLKDPVQKITSPLLTSRDQQCELLSQMSKLCSRLQKRLANSEN</sequence>
<evidence type="ECO:0000256" key="5">
    <source>
        <dbReference type="ARBA" id="ARBA00022840"/>
    </source>
</evidence>
<protein>
    <recommendedName>
        <fullName evidence="8">Protein kinase domain-containing protein</fullName>
    </recommendedName>
</protein>
<dbReference type="GO" id="GO:0005634">
    <property type="term" value="C:nucleus"/>
    <property type="evidence" value="ECO:0007669"/>
    <property type="project" value="TreeGrafter"/>
</dbReference>
<dbReference type="InterPro" id="IPR008271">
    <property type="entry name" value="Ser/Thr_kinase_AS"/>
</dbReference>
<dbReference type="InterPro" id="IPR011009">
    <property type="entry name" value="Kinase-like_dom_sf"/>
</dbReference>
<evidence type="ECO:0000256" key="4">
    <source>
        <dbReference type="ARBA" id="ARBA00022777"/>
    </source>
</evidence>
<dbReference type="GO" id="GO:0000776">
    <property type="term" value="C:kinetochore"/>
    <property type="evidence" value="ECO:0007669"/>
    <property type="project" value="TreeGrafter"/>
</dbReference>
<keyword evidence="3 6" id="KW-0547">Nucleotide-binding</keyword>
<evidence type="ECO:0000256" key="1">
    <source>
        <dbReference type="ARBA" id="ARBA00022527"/>
    </source>
</evidence>
<dbReference type="GO" id="GO:0004674">
    <property type="term" value="F:protein serine/threonine kinase activity"/>
    <property type="evidence" value="ECO:0007669"/>
    <property type="project" value="UniProtKB-KW"/>
</dbReference>
<evidence type="ECO:0000256" key="6">
    <source>
        <dbReference type="PROSITE-ProRule" id="PRU10141"/>
    </source>
</evidence>
<feature type="compositionally biased region" description="Low complexity" evidence="7">
    <location>
        <begin position="28"/>
        <end position="37"/>
    </location>
</feature>
<keyword evidence="10" id="KW-1185">Reference proteome</keyword>
<feature type="region of interest" description="Disordered" evidence="7">
    <location>
        <begin position="1"/>
        <end position="39"/>
    </location>
</feature>
<proteinExistence type="predicted"/>
<dbReference type="GO" id="GO:0098813">
    <property type="term" value="P:nuclear chromosome segregation"/>
    <property type="evidence" value="ECO:0007669"/>
    <property type="project" value="UniProtKB-ARBA"/>
</dbReference>
<dbReference type="CDD" id="cd14131">
    <property type="entry name" value="PKc_Mps1"/>
    <property type="match status" value="1"/>
</dbReference>
<dbReference type="Gene3D" id="3.30.200.20">
    <property type="entry name" value="Phosphorylase Kinase, domain 1"/>
    <property type="match status" value="1"/>
</dbReference>